<dbReference type="RefSeq" id="XP_008719018.1">
    <property type="nucleotide sequence ID" value="XM_008720796.1"/>
</dbReference>
<feature type="region of interest" description="Disordered" evidence="2">
    <location>
        <begin position="112"/>
        <end position="165"/>
    </location>
</feature>
<evidence type="ECO:0000313" key="3">
    <source>
        <dbReference type="EMBL" id="ETN38429.1"/>
    </source>
</evidence>
<proteinExistence type="inferred from homology"/>
<keyword evidence="1" id="KW-0539">Nucleus</keyword>
<sequence length="181" mass="20543">MLAHELKENEDVLSRLVVVPNPQFPIHTQYMIAEHLLQTNTPLPVQEWIESGKEYAREAVQEELLSDFDRRKIWYDAPRAALAQARKQKWGADYTLAEVQAGIETIETGLRRKLVEPPLDDDDDEEFEDEEEEGEEEDSESMEVDPITNAGTTTTTADVSASVPPMSLDVMMRFMSMAKDG</sequence>
<keyword evidence="4" id="KW-1185">Reference proteome</keyword>
<comment type="subunit">
    <text evidence="1">Component of the Mediator complex.</text>
</comment>
<feature type="compositionally biased region" description="Acidic residues" evidence="2">
    <location>
        <begin position="118"/>
        <end position="143"/>
    </location>
</feature>
<comment type="function">
    <text evidence="1">Component of the Mediator complex, a coactivator involved in the regulated transcription of nearly all RNA polymerase II-dependent genes. Mediator functions as a bridge to convey information from gene-specific regulatory proteins to the basal RNA polymerase II transcription machinery. Mediator is recruited to promoters by direct interactions with regulatory proteins and serves as a scaffold for the assembly of a functional preinitiation complex with RNA polymerase II and the general transcription factors.</text>
</comment>
<dbReference type="STRING" id="1220924.W2RRV0"/>
<evidence type="ECO:0000256" key="2">
    <source>
        <dbReference type="SAM" id="MobiDB-lite"/>
    </source>
</evidence>
<reference evidence="3 4" key="1">
    <citation type="submission" date="2013-03" db="EMBL/GenBank/DDBJ databases">
        <title>The Genome Sequence of Phialophora europaea CBS 101466.</title>
        <authorList>
            <consortium name="The Broad Institute Genomics Platform"/>
            <person name="Cuomo C."/>
            <person name="de Hoog S."/>
            <person name="Gorbushina A."/>
            <person name="Walker B."/>
            <person name="Young S.K."/>
            <person name="Zeng Q."/>
            <person name="Gargeya S."/>
            <person name="Fitzgerald M."/>
            <person name="Haas B."/>
            <person name="Abouelleil A."/>
            <person name="Allen A.W."/>
            <person name="Alvarado L."/>
            <person name="Arachchi H.M."/>
            <person name="Berlin A.M."/>
            <person name="Chapman S.B."/>
            <person name="Gainer-Dewar J."/>
            <person name="Goldberg J."/>
            <person name="Griggs A."/>
            <person name="Gujja S."/>
            <person name="Hansen M."/>
            <person name="Howarth C."/>
            <person name="Imamovic A."/>
            <person name="Ireland A."/>
            <person name="Larimer J."/>
            <person name="McCowan C."/>
            <person name="Murphy C."/>
            <person name="Pearson M."/>
            <person name="Poon T.W."/>
            <person name="Priest M."/>
            <person name="Roberts A."/>
            <person name="Saif S."/>
            <person name="Shea T."/>
            <person name="Sisk P."/>
            <person name="Sykes S."/>
            <person name="Wortman J."/>
            <person name="Nusbaum C."/>
            <person name="Birren B."/>
        </authorList>
    </citation>
    <scope>NUCLEOTIDE SEQUENCE [LARGE SCALE GENOMIC DNA]</scope>
    <source>
        <strain evidence="3 4">CBS 101466</strain>
    </source>
</reference>
<comment type="similarity">
    <text evidence="1">Belongs to the Mediator complex subunit 8 family.</text>
</comment>
<dbReference type="AlphaFoldDB" id="W2RRV0"/>
<dbReference type="Proteomes" id="UP000030752">
    <property type="component" value="Unassembled WGS sequence"/>
</dbReference>
<keyword evidence="1" id="KW-0805">Transcription regulation</keyword>
<keyword evidence="1" id="KW-0010">Activator</keyword>
<gene>
    <name evidence="1" type="primary">MED8</name>
    <name evidence="3" type="ORF">HMPREF1541_06464</name>
</gene>
<dbReference type="InterPro" id="IPR019364">
    <property type="entry name" value="Mediatior_Med8_fun/met"/>
</dbReference>
<comment type="subcellular location">
    <subcellularLocation>
        <location evidence="1">Nucleus</location>
    </subcellularLocation>
</comment>
<protein>
    <recommendedName>
        <fullName evidence="1">Mediator of RNA polymerase II transcription subunit 8</fullName>
    </recommendedName>
    <alternativeName>
        <fullName evidence="1">Mediator complex subunit 8</fullName>
    </alternativeName>
</protein>
<accession>W2RRV0</accession>
<dbReference type="OrthoDB" id="5329317at2759"/>
<dbReference type="GO" id="GO:0016592">
    <property type="term" value="C:mediator complex"/>
    <property type="evidence" value="ECO:0007669"/>
    <property type="project" value="InterPro"/>
</dbReference>
<evidence type="ECO:0000313" key="4">
    <source>
        <dbReference type="Proteomes" id="UP000030752"/>
    </source>
</evidence>
<name>W2RRV0_CYPE1</name>
<dbReference type="EMBL" id="KB822722">
    <property type="protein sequence ID" value="ETN38429.1"/>
    <property type="molecule type" value="Genomic_DNA"/>
</dbReference>
<dbReference type="eggNOG" id="ENOG502S8U1">
    <property type="taxonomic scope" value="Eukaryota"/>
</dbReference>
<dbReference type="GO" id="GO:0006357">
    <property type="term" value="P:regulation of transcription by RNA polymerase II"/>
    <property type="evidence" value="ECO:0007669"/>
    <property type="project" value="InterPro"/>
</dbReference>
<dbReference type="InParanoid" id="W2RRV0"/>
<organism evidence="3 4">
    <name type="scientific">Cyphellophora europaea (strain CBS 101466)</name>
    <name type="common">Phialophora europaea</name>
    <dbReference type="NCBI Taxonomy" id="1220924"/>
    <lineage>
        <taxon>Eukaryota</taxon>
        <taxon>Fungi</taxon>
        <taxon>Dikarya</taxon>
        <taxon>Ascomycota</taxon>
        <taxon>Pezizomycotina</taxon>
        <taxon>Eurotiomycetes</taxon>
        <taxon>Chaetothyriomycetidae</taxon>
        <taxon>Chaetothyriales</taxon>
        <taxon>Cyphellophoraceae</taxon>
        <taxon>Cyphellophora</taxon>
    </lineage>
</organism>
<keyword evidence="1" id="KW-0804">Transcription</keyword>
<dbReference type="VEuPathDB" id="FungiDB:HMPREF1541_06464"/>
<dbReference type="Pfam" id="PF10232">
    <property type="entry name" value="Med8"/>
    <property type="match status" value="1"/>
</dbReference>
<evidence type="ECO:0000256" key="1">
    <source>
        <dbReference type="RuleBase" id="RU364144"/>
    </source>
</evidence>
<dbReference type="GeneID" id="19973803"/>
<dbReference type="HOGENOM" id="CLU_074399_1_1_1"/>
<dbReference type="GO" id="GO:0003712">
    <property type="term" value="F:transcription coregulator activity"/>
    <property type="evidence" value="ECO:0007669"/>
    <property type="project" value="InterPro"/>
</dbReference>